<reference evidence="4" key="1">
    <citation type="submission" date="2019-08" db="EMBL/GenBank/DDBJ databases">
        <authorList>
            <person name="Kucharzyk K."/>
            <person name="Murdoch R.W."/>
            <person name="Higgins S."/>
            <person name="Loffler F."/>
        </authorList>
    </citation>
    <scope>NUCLEOTIDE SEQUENCE</scope>
</reference>
<dbReference type="Gene3D" id="3.40.190.170">
    <property type="entry name" value="Bacterial extracellular solute-binding protein, family 7"/>
    <property type="match status" value="1"/>
</dbReference>
<keyword evidence="2" id="KW-0813">Transport</keyword>
<comment type="similarity">
    <text evidence="1">Belongs to the bacterial solute-binding protein 7 family.</text>
</comment>
<dbReference type="GO" id="GO:0055085">
    <property type="term" value="P:transmembrane transport"/>
    <property type="evidence" value="ECO:0007669"/>
    <property type="project" value="InterPro"/>
</dbReference>
<gene>
    <name evidence="4" type="primary">yiaO_1</name>
    <name evidence="4" type="ORF">SDC9_16152</name>
</gene>
<evidence type="ECO:0000313" key="4">
    <source>
        <dbReference type="EMBL" id="MPL70396.1"/>
    </source>
</evidence>
<evidence type="ECO:0000256" key="2">
    <source>
        <dbReference type="ARBA" id="ARBA00022448"/>
    </source>
</evidence>
<dbReference type="GO" id="GO:0030288">
    <property type="term" value="C:outer membrane-bounded periplasmic space"/>
    <property type="evidence" value="ECO:0007669"/>
    <property type="project" value="InterPro"/>
</dbReference>
<dbReference type="PIRSF" id="PIRSF006470">
    <property type="entry name" value="DctB"/>
    <property type="match status" value="1"/>
</dbReference>
<keyword evidence="3" id="KW-0732">Signal</keyword>
<dbReference type="PANTHER" id="PTHR33376:SF7">
    <property type="entry name" value="C4-DICARBOXYLATE-BINDING PROTEIN DCTB"/>
    <property type="match status" value="1"/>
</dbReference>
<evidence type="ECO:0000256" key="3">
    <source>
        <dbReference type="ARBA" id="ARBA00022729"/>
    </source>
</evidence>
<protein>
    <submittedName>
        <fullName evidence="4">2,3-diketo-L-gulonate-binding periplasmic protein YiaO</fullName>
    </submittedName>
</protein>
<dbReference type="NCBIfam" id="NF037995">
    <property type="entry name" value="TRAP_S1"/>
    <property type="match status" value="1"/>
</dbReference>
<organism evidence="4">
    <name type="scientific">bioreactor metagenome</name>
    <dbReference type="NCBI Taxonomy" id="1076179"/>
    <lineage>
        <taxon>unclassified sequences</taxon>
        <taxon>metagenomes</taxon>
        <taxon>ecological metagenomes</taxon>
    </lineage>
</organism>
<dbReference type="InterPro" id="IPR004682">
    <property type="entry name" value="TRAP_DctP"/>
</dbReference>
<accession>A0A644TTS8</accession>
<dbReference type="InterPro" id="IPR038404">
    <property type="entry name" value="TRAP_DctP_sf"/>
</dbReference>
<name>A0A644TTS8_9ZZZZ</name>
<comment type="caution">
    <text evidence="4">The sequence shown here is derived from an EMBL/GenBank/DDBJ whole genome shotgun (WGS) entry which is preliminary data.</text>
</comment>
<dbReference type="Pfam" id="PF03480">
    <property type="entry name" value="DctP"/>
    <property type="match status" value="1"/>
</dbReference>
<evidence type="ECO:0000256" key="1">
    <source>
        <dbReference type="ARBA" id="ARBA00009023"/>
    </source>
</evidence>
<dbReference type="CDD" id="cd13678">
    <property type="entry name" value="PBP2_TRAP_DctP10"/>
    <property type="match status" value="1"/>
</dbReference>
<dbReference type="PANTHER" id="PTHR33376">
    <property type="match status" value="1"/>
</dbReference>
<dbReference type="InterPro" id="IPR018389">
    <property type="entry name" value="DctP_fam"/>
</dbReference>
<dbReference type="AlphaFoldDB" id="A0A644TTS8"/>
<sequence>MKGFLRWTWGVVFVCLLAGGVLTALPQQAAAAAYKAEYKLSVVPGATSGWGLTAARFAELVHERTNGRINIKVYPSSQLLAGKQTSEFLMLRNGAIDFALASPINWSPQIKELNLTALPFLMAVQPDRYKAIDAVTSGKSGAMLIAAVESKGVKILGWGENGYREMTTSKGPITKPEDMQGLKVRVVGSPIFIDTFRALGANPVNMNWAEATTGFQQGVVDGQENPTNGINIPLKIWDYHKFLCDWHYVIDPLMLGANPGVWKSFSPEDQQILLACAKEMELYGKALSRLGMDDGQSKAYLEKIGKLPEITDPYACLEQHGMTVTRLTPEQTAQFFKATQAVRDDWTAKIGPDLVKAAEQDMAAAK</sequence>
<proteinExistence type="inferred from homology"/>
<dbReference type="EMBL" id="VSSQ01000052">
    <property type="protein sequence ID" value="MPL70396.1"/>
    <property type="molecule type" value="Genomic_DNA"/>
</dbReference>